<dbReference type="InterPro" id="IPR036388">
    <property type="entry name" value="WH-like_DNA-bd_sf"/>
</dbReference>
<dbReference type="InterPro" id="IPR036390">
    <property type="entry name" value="WH_DNA-bd_sf"/>
</dbReference>
<keyword evidence="1" id="KW-0805">Transcription regulation</keyword>
<dbReference type="Gene3D" id="1.10.10.10">
    <property type="entry name" value="Winged helix-like DNA-binding domain superfamily/Winged helix DNA-binding domain"/>
    <property type="match status" value="1"/>
</dbReference>
<dbReference type="InterPro" id="IPR000835">
    <property type="entry name" value="HTH_MarR-typ"/>
</dbReference>
<keyword evidence="2" id="KW-0238">DNA-binding</keyword>
<name>A0A841TTN5_9BACL</name>
<sequence length="148" mass="17226">MDAKALSQIIDRYKSAMFTVNRRLNAMMREEMPADLTLDQFSTIQYIRARGQCTSSELADAFCVGKSSITAIINRLFDKRLIRRLPDEKDRRVTYLELTDEGERIAIELDAKIESLLERYIAHFDEQEAAQFIETYEKLARVLVQPEE</sequence>
<protein>
    <submittedName>
        <fullName evidence="5">MarR family transcriptional regulator</fullName>
    </submittedName>
</protein>
<dbReference type="GO" id="GO:0003700">
    <property type="term" value="F:DNA-binding transcription factor activity"/>
    <property type="evidence" value="ECO:0007669"/>
    <property type="project" value="InterPro"/>
</dbReference>
<dbReference type="SUPFAM" id="SSF46785">
    <property type="entry name" value="Winged helix' DNA-binding domain"/>
    <property type="match status" value="1"/>
</dbReference>
<evidence type="ECO:0000313" key="6">
    <source>
        <dbReference type="Proteomes" id="UP000553776"/>
    </source>
</evidence>
<keyword evidence="6" id="KW-1185">Reference proteome</keyword>
<gene>
    <name evidence="5" type="ORF">H7B90_09005</name>
</gene>
<dbReference type="AlphaFoldDB" id="A0A841TTN5"/>
<dbReference type="EMBL" id="JACJVR010000031">
    <property type="protein sequence ID" value="MBB6691535.1"/>
    <property type="molecule type" value="Genomic_DNA"/>
</dbReference>
<dbReference type="GO" id="GO:0003677">
    <property type="term" value="F:DNA binding"/>
    <property type="evidence" value="ECO:0007669"/>
    <property type="project" value="UniProtKB-KW"/>
</dbReference>
<evidence type="ECO:0000256" key="3">
    <source>
        <dbReference type="ARBA" id="ARBA00023163"/>
    </source>
</evidence>
<evidence type="ECO:0000256" key="2">
    <source>
        <dbReference type="ARBA" id="ARBA00023125"/>
    </source>
</evidence>
<keyword evidence="3" id="KW-0804">Transcription</keyword>
<accession>A0A841TTN5</accession>
<dbReference type="Pfam" id="PF01047">
    <property type="entry name" value="MarR"/>
    <property type="match status" value="1"/>
</dbReference>
<dbReference type="PANTHER" id="PTHR42756">
    <property type="entry name" value="TRANSCRIPTIONAL REGULATOR, MARR"/>
    <property type="match status" value="1"/>
</dbReference>
<dbReference type="PROSITE" id="PS50995">
    <property type="entry name" value="HTH_MARR_2"/>
    <property type="match status" value="1"/>
</dbReference>
<dbReference type="SMART" id="SM00347">
    <property type="entry name" value="HTH_MARR"/>
    <property type="match status" value="1"/>
</dbReference>
<comment type="caution">
    <text evidence="5">The sequence shown here is derived from an EMBL/GenBank/DDBJ whole genome shotgun (WGS) entry which is preliminary data.</text>
</comment>
<dbReference type="PANTHER" id="PTHR42756:SF1">
    <property type="entry name" value="TRANSCRIPTIONAL REPRESSOR OF EMRAB OPERON"/>
    <property type="match status" value="1"/>
</dbReference>
<feature type="domain" description="HTH marR-type" evidence="4">
    <location>
        <begin position="10"/>
        <end position="141"/>
    </location>
</feature>
<evidence type="ECO:0000256" key="1">
    <source>
        <dbReference type="ARBA" id="ARBA00023015"/>
    </source>
</evidence>
<dbReference type="Proteomes" id="UP000553776">
    <property type="component" value="Unassembled WGS sequence"/>
</dbReference>
<evidence type="ECO:0000313" key="5">
    <source>
        <dbReference type="EMBL" id="MBB6691535.1"/>
    </source>
</evidence>
<reference evidence="5 6" key="1">
    <citation type="submission" date="2020-08" db="EMBL/GenBank/DDBJ databases">
        <title>Cohnella phylogeny.</title>
        <authorList>
            <person name="Dunlap C."/>
        </authorList>
    </citation>
    <scope>NUCLEOTIDE SEQUENCE [LARGE SCALE GENOMIC DNA]</scope>
    <source>
        <strain evidence="5 6">DSM 25239</strain>
    </source>
</reference>
<organism evidence="5 6">
    <name type="scientific">Cohnella xylanilytica</name>
    <dbReference type="NCBI Taxonomy" id="557555"/>
    <lineage>
        <taxon>Bacteria</taxon>
        <taxon>Bacillati</taxon>
        <taxon>Bacillota</taxon>
        <taxon>Bacilli</taxon>
        <taxon>Bacillales</taxon>
        <taxon>Paenibacillaceae</taxon>
        <taxon>Cohnella</taxon>
    </lineage>
</organism>
<dbReference type="PRINTS" id="PR00598">
    <property type="entry name" value="HTHMARR"/>
</dbReference>
<evidence type="ECO:0000259" key="4">
    <source>
        <dbReference type="PROSITE" id="PS50995"/>
    </source>
</evidence>
<proteinExistence type="predicted"/>